<dbReference type="EMBL" id="CP017641">
    <property type="protein sequence ID" value="APZ95464.1"/>
    <property type="molecule type" value="Genomic_DNA"/>
</dbReference>
<dbReference type="Pfam" id="PF00534">
    <property type="entry name" value="Glycos_transf_1"/>
    <property type="match status" value="1"/>
</dbReference>
<dbReference type="PANTHER" id="PTHR46401">
    <property type="entry name" value="GLYCOSYLTRANSFERASE WBBK-RELATED"/>
    <property type="match status" value="1"/>
</dbReference>
<protein>
    <submittedName>
        <fullName evidence="3">N, N'-diacetylbacillosaminyl-diphospho-undecaprenol alpha-1,3-N-acetylgalactosaminyltransferase</fullName>
        <ecNumber evidence="3">2.4.1.290</ecNumber>
    </submittedName>
</protein>
<keyword evidence="3" id="KW-0328">Glycosyltransferase</keyword>
<accession>A0A1P8WN26</accession>
<gene>
    <name evidence="3" type="primary">pglA_1</name>
    <name evidence="3" type="ORF">Fuma_05122</name>
</gene>
<dbReference type="EC" id="2.4.1.290" evidence="3"/>
<reference evidence="3 4" key="1">
    <citation type="journal article" date="2016" name="Front. Microbiol.">
        <title>Fuerstia marisgermanicae gen. nov., sp. nov., an Unusual Member of the Phylum Planctomycetes from the German Wadden Sea.</title>
        <authorList>
            <person name="Kohn T."/>
            <person name="Heuer A."/>
            <person name="Jogler M."/>
            <person name="Vollmers J."/>
            <person name="Boedeker C."/>
            <person name="Bunk B."/>
            <person name="Rast P."/>
            <person name="Borchert D."/>
            <person name="Glockner I."/>
            <person name="Freese H.M."/>
            <person name="Klenk H.P."/>
            <person name="Overmann J."/>
            <person name="Kaster A.K."/>
            <person name="Rohde M."/>
            <person name="Wiegand S."/>
            <person name="Jogler C."/>
        </authorList>
    </citation>
    <scope>NUCLEOTIDE SEQUENCE [LARGE SCALE GENOMIC DNA]</scope>
    <source>
        <strain evidence="3 4">NH11</strain>
    </source>
</reference>
<evidence type="ECO:0000313" key="4">
    <source>
        <dbReference type="Proteomes" id="UP000187735"/>
    </source>
</evidence>
<keyword evidence="1 3" id="KW-0808">Transferase</keyword>
<dbReference type="AlphaFoldDB" id="A0A1P8WN26"/>
<organism evidence="3 4">
    <name type="scientific">Fuerstiella marisgermanici</name>
    <dbReference type="NCBI Taxonomy" id="1891926"/>
    <lineage>
        <taxon>Bacteria</taxon>
        <taxon>Pseudomonadati</taxon>
        <taxon>Planctomycetota</taxon>
        <taxon>Planctomycetia</taxon>
        <taxon>Planctomycetales</taxon>
        <taxon>Planctomycetaceae</taxon>
        <taxon>Fuerstiella</taxon>
    </lineage>
</organism>
<dbReference type="Proteomes" id="UP000187735">
    <property type="component" value="Chromosome"/>
</dbReference>
<evidence type="ECO:0000259" key="2">
    <source>
        <dbReference type="Pfam" id="PF00534"/>
    </source>
</evidence>
<dbReference type="GO" id="GO:0009103">
    <property type="term" value="P:lipopolysaccharide biosynthetic process"/>
    <property type="evidence" value="ECO:0007669"/>
    <property type="project" value="TreeGrafter"/>
</dbReference>
<name>A0A1P8WN26_9PLAN</name>
<dbReference type="KEGG" id="fmr:Fuma_05122"/>
<dbReference type="PANTHER" id="PTHR46401:SF2">
    <property type="entry name" value="GLYCOSYLTRANSFERASE WBBK-RELATED"/>
    <property type="match status" value="1"/>
</dbReference>
<feature type="domain" description="Glycosyl transferase family 1" evidence="2">
    <location>
        <begin position="170"/>
        <end position="318"/>
    </location>
</feature>
<dbReference type="InterPro" id="IPR001296">
    <property type="entry name" value="Glyco_trans_1"/>
</dbReference>
<proteinExistence type="predicted"/>
<sequence>MPHGSESTMPLPVKFFQRKTRPSGNFSLEFVFEDVRNRLAGRIVARICEAPFYSNGLLRRFAILVHAFFCQDQRHLNHVTGDTTFTAVSLNKQRTILTILDCGAARDGVGIKQTIIRKLWFEWPAKRAACVTTISDSVKREIVELTGCCPDKVHVVPVAVSDAFRPHPKEFNVTKPRILHVGCAPNKNLPRLIDALTNLECTLVVVGKVDESTVAKLGDCNIDYEVHINLTLPEVVQQYVNADMLSFVSTYEGFGMPIVEAQSVGRPVVTSQTSSMPEVAGDGACFVDPLDVNSIRRGIERVIADASYRSTLIENGMKNAKRFNPDVIAEQYLSLYCQFWPTCDQENPSERIALRSAA</sequence>
<dbReference type="SUPFAM" id="SSF53756">
    <property type="entry name" value="UDP-Glycosyltransferase/glycogen phosphorylase"/>
    <property type="match status" value="1"/>
</dbReference>
<dbReference type="GO" id="GO:0102335">
    <property type="term" value="F:N,N'-diacetylbacillosaminyl-diphospho-undecaprenol alpha-1,3-N-acetylgalactosaminyltransferase activity"/>
    <property type="evidence" value="ECO:0007669"/>
    <property type="project" value="UniProtKB-EC"/>
</dbReference>
<keyword evidence="4" id="KW-1185">Reference proteome</keyword>
<dbReference type="Gene3D" id="3.40.50.2000">
    <property type="entry name" value="Glycogen Phosphorylase B"/>
    <property type="match status" value="2"/>
</dbReference>
<dbReference type="STRING" id="1891926.Fuma_05122"/>
<dbReference type="OrthoDB" id="283384at2"/>
<evidence type="ECO:0000313" key="3">
    <source>
        <dbReference type="EMBL" id="APZ95464.1"/>
    </source>
</evidence>
<dbReference type="CDD" id="cd03809">
    <property type="entry name" value="GT4_MtfB-like"/>
    <property type="match status" value="1"/>
</dbReference>
<evidence type="ECO:0000256" key="1">
    <source>
        <dbReference type="ARBA" id="ARBA00022679"/>
    </source>
</evidence>